<evidence type="ECO:0000313" key="1">
    <source>
        <dbReference type="EMBL" id="NHR04397.1"/>
    </source>
</evidence>
<keyword evidence="2" id="KW-1185">Reference proteome</keyword>
<protein>
    <submittedName>
        <fullName evidence="1">Uncharacterized protein</fullName>
    </submittedName>
</protein>
<accession>A0ABX0LAK1</accession>
<dbReference type="RefSeq" id="WP_166450914.1">
    <property type="nucleotide sequence ID" value="NZ_JAAOMA010000004.1"/>
</dbReference>
<dbReference type="Proteomes" id="UP001515641">
    <property type="component" value="Unassembled WGS sequence"/>
</dbReference>
<comment type="caution">
    <text evidence="1">The sequence shown here is derived from an EMBL/GenBank/DDBJ whole genome shotgun (WGS) entry which is preliminary data.</text>
</comment>
<proteinExistence type="predicted"/>
<evidence type="ECO:0000313" key="2">
    <source>
        <dbReference type="Proteomes" id="UP001515641"/>
    </source>
</evidence>
<reference evidence="1 2" key="1">
    <citation type="submission" date="2020-03" db="EMBL/GenBank/DDBJ databases">
        <title>Draft genome sequence of environmentally isolated cultures.</title>
        <authorList>
            <person name="Wilson H.S."/>
            <person name="De Leon M.E."/>
        </authorList>
    </citation>
    <scope>NUCLEOTIDE SEQUENCE [LARGE SCALE GENOMIC DNA]</scope>
    <source>
        <strain evidence="1 2">HSC-31F16</strain>
    </source>
</reference>
<organism evidence="1 2">
    <name type="scientific">Chromobacterium fluminis</name>
    <dbReference type="NCBI Taxonomy" id="3044269"/>
    <lineage>
        <taxon>Bacteria</taxon>
        <taxon>Pseudomonadati</taxon>
        <taxon>Pseudomonadota</taxon>
        <taxon>Betaproteobacteria</taxon>
        <taxon>Neisseriales</taxon>
        <taxon>Chromobacteriaceae</taxon>
        <taxon>Chromobacterium</taxon>
    </lineage>
</organism>
<sequence length="64" mass="7646">MHHDELKMDRIISGHGIAKTNQDDADWLRAVQEERAQLRKEVDAWRERFPDLKYRPQDDCVALK</sequence>
<dbReference type="EMBL" id="JAAOMA010000004">
    <property type="protein sequence ID" value="NHR04397.1"/>
    <property type="molecule type" value="Genomic_DNA"/>
</dbReference>
<gene>
    <name evidence="1" type="ORF">HA052_04225</name>
</gene>
<name>A0ABX0LAK1_9NEIS</name>